<evidence type="ECO:0000313" key="3">
    <source>
        <dbReference type="Proteomes" id="UP000658514"/>
    </source>
</evidence>
<organism evidence="2 3">
    <name type="scientific">Calothrix parietina FACHB-288</name>
    <dbReference type="NCBI Taxonomy" id="2692896"/>
    <lineage>
        <taxon>Bacteria</taxon>
        <taxon>Bacillati</taxon>
        <taxon>Cyanobacteriota</taxon>
        <taxon>Cyanophyceae</taxon>
        <taxon>Nostocales</taxon>
        <taxon>Calotrichaceae</taxon>
        <taxon>Calothrix</taxon>
    </lineage>
</organism>
<dbReference type="InterPro" id="IPR028910">
    <property type="entry name" value="Tox-PL-2_dom"/>
</dbReference>
<evidence type="ECO:0000259" key="1">
    <source>
        <dbReference type="Pfam" id="PF15643"/>
    </source>
</evidence>
<evidence type="ECO:0000313" key="2">
    <source>
        <dbReference type="EMBL" id="MBD2194793.1"/>
    </source>
</evidence>
<keyword evidence="3" id="KW-1185">Reference proteome</keyword>
<name>A0ABR8A4D8_9CYAN</name>
<feature type="domain" description="Tox-PL-2" evidence="1">
    <location>
        <begin position="9"/>
        <end position="104"/>
    </location>
</feature>
<proteinExistence type="predicted"/>
<dbReference type="RefSeq" id="WP_190550029.1">
    <property type="nucleotide sequence ID" value="NZ_CAWPNO010000084.1"/>
</dbReference>
<dbReference type="Pfam" id="PF15643">
    <property type="entry name" value="Tox-PL-2"/>
    <property type="match status" value="1"/>
</dbReference>
<dbReference type="Proteomes" id="UP000658514">
    <property type="component" value="Unassembled WGS sequence"/>
</dbReference>
<dbReference type="EMBL" id="JACJQH010000005">
    <property type="protein sequence ID" value="MBD2194793.1"/>
    <property type="molecule type" value="Genomic_DNA"/>
</dbReference>
<gene>
    <name evidence="2" type="ORF">H6G24_04685</name>
</gene>
<reference evidence="2 3" key="1">
    <citation type="journal article" date="2020" name="ISME J.">
        <title>Comparative genomics reveals insights into cyanobacterial evolution and habitat adaptation.</title>
        <authorList>
            <person name="Chen M.Y."/>
            <person name="Teng W.K."/>
            <person name="Zhao L."/>
            <person name="Hu C.X."/>
            <person name="Zhou Y.K."/>
            <person name="Han B.P."/>
            <person name="Song L.R."/>
            <person name="Shu W.S."/>
        </authorList>
    </citation>
    <scope>NUCLEOTIDE SEQUENCE [LARGE SCALE GENOMIC DNA]</scope>
    <source>
        <strain evidence="2 3">FACHB-288</strain>
    </source>
</reference>
<accession>A0ABR8A4D8</accession>
<sequence length="117" mass="13486">MSGLSDEEIYQEVGKIVANFQLYECYECANAVMHWLKQNDIPGRMIKIQTAFGEDYIISKRLESQGINDSITLNGIHYSVEVKDKVFDNLSIAGLNFRDWFNDFECPSGEFLIDYLD</sequence>
<protein>
    <recommendedName>
        <fullName evidence="1">Tox-PL-2 domain-containing protein</fullName>
    </recommendedName>
</protein>
<comment type="caution">
    <text evidence="2">The sequence shown here is derived from an EMBL/GenBank/DDBJ whole genome shotgun (WGS) entry which is preliminary data.</text>
</comment>